<evidence type="ECO:0000256" key="7">
    <source>
        <dbReference type="ARBA" id="ARBA00054155"/>
    </source>
</evidence>
<feature type="region of interest" description="N-terminal hotdog fold" evidence="8">
    <location>
        <begin position="2443"/>
        <end position="2562"/>
    </location>
</feature>
<dbReference type="OrthoDB" id="9778690at2"/>
<dbReference type="PROSITE" id="PS52019">
    <property type="entry name" value="PKS_MFAS_DH"/>
    <property type="match status" value="1"/>
</dbReference>
<dbReference type="SUPFAM" id="SSF53901">
    <property type="entry name" value="Thiolase-like"/>
    <property type="match status" value="3"/>
</dbReference>
<protein>
    <submittedName>
        <fullName evidence="12">Polyketide synthase, type I</fullName>
    </submittedName>
</protein>
<dbReference type="RefSeq" id="WP_058493735.1">
    <property type="nucleotide sequence ID" value="NZ_CBCRUR010000004.1"/>
</dbReference>
<dbReference type="InterPro" id="IPR009081">
    <property type="entry name" value="PP-bd_ACP"/>
</dbReference>
<keyword evidence="6" id="KW-0808">Transferase</keyword>
<dbReference type="Pfam" id="PF08659">
    <property type="entry name" value="KR"/>
    <property type="match status" value="2"/>
</dbReference>
<dbReference type="CDD" id="cd00833">
    <property type="entry name" value="PKS"/>
    <property type="match status" value="3"/>
</dbReference>
<evidence type="ECO:0000256" key="8">
    <source>
        <dbReference type="PROSITE-ProRule" id="PRU01363"/>
    </source>
</evidence>
<dbReference type="UniPathway" id="UPA00094"/>
<organism evidence="12 13">
    <name type="scientific">Legionella worsleiensis</name>
    <dbReference type="NCBI Taxonomy" id="45076"/>
    <lineage>
        <taxon>Bacteria</taxon>
        <taxon>Pseudomonadati</taxon>
        <taxon>Pseudomonadota</taxon>
        <taxon>Gammaproteobacteria</taxon>
        <taxon>Legionellales</taxon>
        <taxon>Legionellaceae</taxon>
        <taxon>Legionella</taxon>
    </lineage>
</organism>
<keyword evidence="4" id="KW-0596">Phosphopantetheine</keyword>
<dbReference type="PROSITE" id="PS50075">
    <property type="entry name" value="CARRIER"/>
    <property type="match status" value="2"/>
</dbReference>
<dbReference type="SMART" id="SM00826">
    <property type="entry name" value="PKS_DH"/>
    <property type="match status" value="1"/>
</dbReference>
<gene>
    <name evidence="12" type="primary">pksJ</name>
    <name evidence="12" type="ORF">Lwor_1963</name>
</gene>
<dbReference type="Gene3D" id="1.10.1200.10">
    <property type="entry name" value="ACP-like"/>
    <property type="match status" value="2"/>
</dbReference>
<dbReference type="Pfam" id="PF14765">
    <property type="entry name" value="PS-DH"/>
    <property type="match status" value="1"/>
</dbReference>
<feature type="domain" description="Carrier" evidence="9">
    <location>
        <begin position="3173"/>
        <end position="3251"/>
    </location>
</feature>
<dbReference type="InterPro" id="IPR006162">
    <property type="entry name" value="Ppantetheine_attach_site"/>
</dbReference>
<dbReference type="PROSITE" id="PS00606">
    <property type="entry name" value="KS3_1"/>
    <property type="match status" value="3"/>
</dbReference>
<dbReference type="Gene3D" id="3.40.47.10">
    <property type="match status" value="3"/>
</dbReference>
<dbReference type="Gene3D" id="1.10.1240.100">
    <property type="match status" value="1"/>
</dbReference>
<comment type="cofactor">
    <cofactor evidence="1">
        <name>pantetheine 4'-phosphate</name>
        <dbReference type="ChEBI" id="CHEBI:47942"/>
    </cofactor>
</comment>
<evidence type="ECO:0000256" key="3">
    <source>
        <dbReference type="ARBA" id="ARBA00006484"/>
    </source>
</evidence>
<dbReference type="Gene3D" id="3.30.559.10">
    <property type="entry name" value="Chloramphenicol acetyltransferase-like domain"/>
    <property type="match status" value="1"/>
</dbReference>
<name>A0A0W1A5U1_9GAMM</name>
<feature type="domain" description="PKS/mFAS DH" evidence="11">
    <location>
        <begin position="2443"/>
        <end position="2718"/>
    </location>
</feature>
<evidence type="ECO:0000259" key="9">
    <source>
        <dbReference type="PROSITE" id="PS50075"/>
    </source>
</evidence>
<dbReference type="Pfam" id="PF21089">
    <property type="entry name" value="PKS_DH_N"/>
    <property type="match status" value="1"/>
</dbReference>
<comment type="pathway">
    <text evidence="2">Lipid metabolism; fatty acid biosynthesis.</text>
</comment>
<accession>A0A0W1A5U1</accession>
<dbReference type="SMART" id="SM00823">
    <property type="entry name" value="PKS_PP"/>
    <property type="match status" value="2"/>
</dbReference>
<dbReference type="InterPro" id="IPR023213">
    <property type="entry name" value="CAT-like_dom_sf"/>
</dbReference>
<dbReference type="SUPFAM" id="SSF47336">
    <property type="entry name" value="ACP-like"/>
    <property type="match status" value="2"/>
</dbReference>
<dbReference type="PROSITE" id="PS00012">
    <property type="entry name" value="PHOSPHOPANTETHEINE"/>
    <property type="match status" value="2"/>
</dbReference>
<evidence type="ECO:0000259" key="10">
    <source>
        <dbReference type="PROSITE" id="PS52004"/>
    </source>
</evidence>
<dbReference type="Gene3D" id="3.40.50.720">
    <property type="entry name" value="NAD(P)-binding Rossmann-like Domain"/>
    <property type="match status" value="2"/>
</dbReference>
<dbReference type="Pfam" id="PF00109">
    <property type="entry name" value="ketoacyl-synt"/>
    <property type="match status" value="3"/>
</dbReference>
<dbReference type="Gene3D" id="3.10.129.110">
    <property type="entry name" value="Polyketide synthase dehydratase"/>
    <property type="match status" value="1"/>
</dbReference>
<dbReference type="Pfam" id="PF00668">
    <property type="entry name" value="Condensation"/>
    <property type="match status" value="1"/>
</dbReference>
<feature type="domain" description="Carrier" evidence="9">
    <location>
        <begin position="1765"/>
        <end position="1842"/>
    </location>
</feature>
<dbReference type="InterPro" id="IPR042104">
    <property type="entry name" value="PKS_dehydratase_sf"/>
</dbReference>
<dbReference type="InterPro" id="IPR020806">
    <property type="entry name" value="PKS_PP-bd"/>
</dbReference>
<dbReference type="GO" id="GO:0004312">
    <property type="term" value="F:fatty acid synthase activity"/>
    <property type="evidence" value="ECO:0007669"/>
    <property type="project" value="TreeGrafter"/>
</dbReference>
<comment type="caution">
    <text evidence="12">The sequence shown here is derived from an EMBL/GenBank/DDBJ whole genome shotgun (WGS) entry which is preliminary data.</text>
</comment>
<keyword evidence="5" id="KW-0597">Phosphoprotein</keyword>
<dbReference type="InterPro" id="IPR020807">
    <property type="entry name" value="PKS_DH"/>
</dbReference>
<dbReference type="InterPro" id="IPR013968">
    <property type="entry name" value="PKS_KR"/>
</dbReference>
<evidence type="ECO:0000259" key="11">
    <source>
        <dbReference type="PROSITE" id="PS52019"/>
    </source>
</evidence>
<dbReference type="InterPro" id="IPR014031">
    <property type="entry name" value="Ketoacyl_synth_C"/>
</dbReference>
<evidence type="ECO:0000256" key="6">
    <source>
        <dbReference type="ARBA" id="ARBA00022679"/>
    </source>
</evidence>
<dbReference type="FunFam" id="3.40.47.10:FF:000019">
    <property type="entry name" value="Polyketide synthase type I"/>
    <property type="match status" value="2"/>
</dbReference>
<dbReference type="GO" id="GO:0006633">
    <property type="term" value="P:fatty acid biosynthetic process"/>
    <property type="evidence" value="ECO:0007669"/>
    <property type="project" value="UniProtKB-UniPathway"/>
</dbReference>
<dbReference type="Proteomes" id="UP000054662">
    <property type="component" value="Unassembled WGS sequence"/>
</dbReference>
<dbReference type="InterPro" id="IPR050091">
    <property type="entry name" value="PKS_NRPS_Biosynth_Enz"/>
</dbReference>
<dbReference type="InterPro" id="IPR049551">
    <property type="entry name" value="PKS_DH_C"/>
</dbReference>
<dbReference type="Pfam" id="PF00550">
    <property type="entry name" value="PP-binding"/>
    <property type="match status" value="2"/>
</dbReference>
<dbReference type="SUPFAM" id="SSF52777">
    <property type="entry name" value="CoA-dependent acyltransferases"/>
    <property type="match status" value="2"/>
</dbReference>
<dbReference type="InterPro" id="IPR036736">
    <property type="entry name" value="ACP-like_sf"/>
</dbReference>
<comment type="similarity">
    <text evidence="3">Belongs to the short-chain dehydrogenases/reductases (SDR) family.</text>
</comment>
<feature type="active site" description="Proton acceptor; for dehydratase activity" evidence="8">
    <location>
        <position position="2474"/>
    </location>
</feature>
<feature type="domain" description="Ketosynthase family 3 (KS3)" evidence="10">
    <location>
        <begin position="15"/>
        <end position="444"/>
    </location>
</feature>
<dbReference type="SMART" id="SM00822">
    <property type="entry name" value="PKS_KR"/>
    <property type="match status" value="2"/>
</dbReference>
<dbReference type="InterPro" id="IPR014030">
    <property type="entry name" value="Ketoacyl_synth_N"/>
</dbReference>
<dbReference type="PROSITE" id="PS52004">
    <property type="entry name" value="KS3_2"/>
    <property type="match status" value="3"/>
</dbReference>
<feature type="domain" description="Ketosynthase family 3 (KS3)" evidence="10">
    <location>
        <begin position="700"/>
        <end position="1125"/>
    </location>
</feature>
<dbReference type="InterPro" id="IPR036291">
    <property type="entry name" value="NAD(P)-bd_dom_sf"/>
</dbReference>
<dbReference type="GO" id="GO:0031177">
    <property type="term" value="F:phosphopantetheine binding"/>
    <property type="evidence" value="ECO:0007669"/>
    <property type="project" value="InterPro"/>
</dbReference>
<evidence type="ECO:0000256" key="4">
    <source>
        <dbReference type="ARBA" id="ARBA00022450"/>
    </source>
</evidence>
<evidence type="ECO:0000256" key="2">
    <source>
        <dbReference type="ARBA" id="ARBA00005194"/>
    </source>
</evidence>
<dbReference type="InterPro" id="IPR049900">
    <property type="entry name" value="PKS_mFAS_DH"/>
</dbReference>
<keyword evidence="13" id="KW-1185">Reference proteome</keyword>
<feature type="region of interest" description="C-terminal hotdog fold" evidence="8">
    <location>
        <begin position="2576"/>
        <end position="2718"/>
    </location>
</feature>
<sequence>MVLKKLPQDNTTDINEPLAIIGMNCQFPGLDTDIEDADAFYNLLLKGQSPIKEVPEDRWNINQYYDADRKKSDKIVSRLGGFLNNPHLFDADFFKISPAEAKQIDPQHRLFLEVAVRALNHANITKESLSGSKTGVYCGISSQDYSHLNYKDNIQFNEYTQIGAASSAAPGRLCHYLNLRGPSMTVDTACSSSLSALYVAATDLRTHQCNMAIVGGVHLNLCPENFIGLTKANMLSAKGHCSSFDMSADGFVRSEGCAVVIVKRLSDALRDKDTILALIKSIVMNHDGNEGSLVAPDMNAQIAMHQAVLEQAQITAKDIDYIETHGTGTVIGDSVEFNAIQAVHQGYHSQEKPLILGALKSTIGHTISSSGIASLIKVICTLNHEKIPPNLHYSTPNATIKPETIPARFPVQALDYLKQKNQKRCAQVSNFGFSGTNVSLVVEEAPELESPVTSVNDTATAPFLISANSPESLQMILTDFIPYLQHTSVSLSDICHTLINCRDHYKYRCAIRAKDKNSLIQKIQSAEYEIIKVSINAKPRFLSYTEEQLIDCYLSGANIRIEADNLSFNKADLPLYHFHRKPYWHESRKNANAADWLNGLLQKSKTQQEDHIKEKVAALIASLIHKEHINEHQDFNSLGLTPKELETLDHLIQECFAPLFKLPIPITSPHLNLAKLARHILSIIKPETVERQPFINVLNVEPIAVIGMSCRFPKAENIDAFLSLLQNGQSGMTDIPLERWDNSQYYDPDLNALGKLYIKQLGFIDNIKNFDADFFNVSPREAKFMSPQLRVFMETCFHALEDANLSLDLIKDSNTGVFVGVGTNEYPRVLSANGLKLEDLSIYFATGNVLNALAGRVAYAFDFHGPIQVIDTACSSSMTAIHNACLSLQAGDCDMAVAGGVNTLLTPESNITLSKARMLSPESRCKTFSADADGYARSEGCGVIVLKRLSTALRDKDTVLAVIKGTAINSDGKSGGFTVPNGTAQEELIRSALAKAKLSPGDIDYIEAHGTGTPLADPIEAHTLTKIFSDSHSQEHPLYISSVKTNIGHCESASGVAGIIKAILSLQTHQLFKHLNFKKLNPEIELSNAVIPLDTLDWKADTKLRCAGVSSFGFSGANAHIILQEAPKQLNEASPIIQEDFLLILSAKSAHSLQLLLTTYQRFLTNTQESFANICYTAATCRSHFLHRVAIKAKSAAEAAEQIAKKEYTIHSLKKIRDSSQPTPTLEQIQKAYENGFTVNWIEYYSSLGYSFKKVKLPLYEFDRKEYWIKSKDKLNDIPIPGHWCFQMQWQKQPCDTQNRAIQGRNWLLVGAKHLASDLQATGLKIFIEEDDIALDRLYGILFAEGLDTATLTSDDANIDMQERITKKLLHLVQSLDEQGLAPRLLILTTNAIAELPTGKLNLSNSPLIGLSKTLGLELPQFRTTLIDIDPSDSTNATQQIIAEMNYNHSKLYEHMVAYRDGNRMVSRLKKVPLIDDKIVISGKGRYLITGGTGGLGLVTAQALLSAGAHEVVIISRTVDKPELKTAIKKILIDFPSQSIQTLSVDVSDKQQVHQLLTELNADNGLKGIIHAAGVAIKAPLLSHKDDDVESVFSAKVKGAWYLHEYSTHCNLDFFVVYSSIAALFGSNKESVYSAANSFLDLLIAERQRLGLPGISIGWGPWGEVGMANKRSRNPGLKDALITNEQGHSLIKVLLKGQLSHPGIISPAYLKFMLDFVPKPLTGFYKILFDDLVLDEQTKTKETVQTNASPWLSYYLNMNKDQRLKACKDLLLGICKDILELASTDELDEDEGFFEIGLDSLMVAEMASELKKKLEPAMKIGVSIGFNYPSINQLARHIDSELNSQLMQKENLSSSKPVEEEAIAVIGMSCALPNAPDLQAFEYLLEQGLSGIKEIPLERWDNSLYYDANMDAPGKSYVNKMGFIDHIKDFDAHFFGISPREAKLMEPQQRLFLEHCYKAIEHANYPPDSLRGSLTGVFAGVGPNEYYALLEKSGFSNEELSAYSITGNVLNLIPGRVAYFFDFKGPSLSIDTACSSSLVALHYACQSLKNRETNYALAGGVNVLLMPESNVTLCKARALAADGQCKTFDARADGYARAEGCGVVLLKRLSDALNDKDTILAVIKASSVNNDGKAAGLTVPNGISQEEVMKTALRQSNLALEDISYIEAHGTGTPLGDPIEMQAINKVYGAHHTPENPLYVGTVKTNIGHLESASGIASVIKTILGLNNKRIYKILNFTHLNPNITLENTYIALDTRDWQSNSRLRCAGINAFGFSGTNAHVILQEFPQQNNSRILPTEQPHALVLSAKTSTSLQQLAQAYQHFLETTKATWADICFTAATCRNHYAHRLVLTAKNTLDAAQHLKKGRFSLSSEPNKPNYYSGHDHLDALVMDYLNCAPVDWKRYYQSLGDEFKKVLLPHYEFDRSEYWPDTKSKYTTSTKQVHPLLGQMLSMPGNEYLFTNHFDLHQLSYIKDHKVFNKVVVPATAYMEAGLVIARELFKSPALSIKNLLIERPLYPRQGQEIQFQVKPIPHGRYKIIIFAQHDAQWQKYAEMECQTLADVPNERLAIDELKSSFNNAMDLSQIYDHLSNRSLFYGKEFQVLHEGYVGANDILSRVTLTKETQTARYHYHPILLDGAIQSIVLKSMDASGYSTYVPYSLAHMFTLQEAPRTVWVHLHKRPTEQNLDLCFNIKIYTNTGVLIACLEELKLRKVTPEQFISYESVLRHLYHITWHKAQYKQHPQTALPQLWVITKDSELAKKRLGTLPYQLINDPNSLNDMQQKHILFLYEQSQFNELVLFCKKLFKSPPESFTLVTECAYAIHEYDAVNPYHTMAISFWNTFRNELNLKQNYSIDCDANSTLLQPLNCLFDPENTETQCAQREALFIPRLNNKILHINSEQHPKLFNSDANYLIIGGTGGLALPLIRYLMSRGVCSIHLTSRSQPAATLKALMDEARQKQVYITHHQINASNFYEMEGLIHSINQNPKPLRGVFHLAGVIEDGLIINLTPENIQNVLNAKMDSALILHQLTQNIPLDLFVLFSSSASILGAKGQANYAAANGFLDGLAHKRHHEHLPAIAINWGPFQNTGMTSNLSQAMQHHGFIPMEQNTLEVLDVLLTHPVTQIAPCPMDWNIYCKQVPGQALFTHLIKTVPNPDQNFLNSLKNGTKEECLTMLNQALCRISAEVLALDNINQISPKDNLFSMGLDSLMSLEIRNRIHDLLRYPKLSLPIEYFINSPTIEKIALEITNQLYPMLRHKSDNLPQIPVSEHPVPLCDFQYIFWVMNTLDYSFNIGMQIQIQGALNKEYVAQAFDLVVRQNSTFWIQFNKDEPVQKINKQGQFQLIVQDFSLTHDRNILQREFYKNLMRLILLSEQPLIKVYLYKINNDLHELHLLIPHIIVDDASCELVWSQFKSCYEQLVQGKTLTPITEKENFFNYVRHNNHHYEKNLKAKINFWQQYNKGFELLSFGKNYHLPDAAIQSQFLCHYPIPNHTLDQFFSWHKERNINITSGLVAACQIAFYKISRQNKIPVILIHNGREGSRFKSVVGLFSEYKRINLVLDVTQRFIECIQAIEQQIIQTAPYQKCSHFIKDLGFKNSKLDFSQLISYMINTVLLRNTFKKSQINSLIINYYLKYLSRTKTFKYSLLIKNKINQLFNLNIPMQKPDRLRVLISITPSLFVKEQHERRFAHLNYSYPSHFGCMDRPISNKTLWIYFSKNQHGEYILSINGPLTQECKDQISNEVNKIIAQSIKDDDSCIKELL</sequence>
<dbReference type="PANTHER" id="PTHR43775">
    <property type="entry name" value="FATTY ACID SYNTHASE"/>
    <property type="match status" value="1"/>
</dbReference>
<dbReference type="SMART" id="SM00825">
    <property type="entry name" value="PKS_KS"/>
    <property type="match status" value="3"/>
</dbReference>
<proteinExistence type="inferred from homology"/>
<evidence type="ECO:0000313" key="13">
    <source>
        <dbReference type="Proteomes" id="UP000054662"/>
    </source>
</evidence>
<dbReference type="SUPFAM" id="SSF51735">
    <property type="entry name" value="NAD(P)-binding Rossmann-fold domains"/>
    <property type="match status" value="3"/>
</dbReference>
<feature type="active site" description="Proton donor; for dehydratase activity" evidence="8">
    <location>
        <position position="2635"/>
    </location>
</feature>
<dbReference type="InterPro" id="IPR020841">
    <property type="entry name" value="PKS_Beta-ketoAc_synthase_dom"/>
</dbReference>
<dbReference type="InterPro" id="IPR018201">
    <property type="entry name" value="Ketoacyl_synth_AS"/>
</dbReference>
<dbReference type="PATRIC" id="fig|45076.6.peg.2141"/>
<dbReference type="GO" id="GO:0004315">
    <property type="term" value="F:3-oxoacyl-[acyl-carrier-protein] synthase activity"/>
    <property type="evidence" value="ECO:0007669"/>
    <property type="project" value="InterPro"/>
</dbReference>
<comment type="function">
    <text evidence="7">Involved in production of the polyketide antibiotic thailandamide.</text>
</comment>
<reference evidence="12 13" key="1">
    <citation type="submission" date="2015-11" db="EMBL/GenBank/DDBJ databases">
        <title>Genomic analysis of 38 Legionella species identifies large and diverse effector repertoires.</title>
        <authorList>
            <person name="Burstein D."/>
            <person name="Amaro F."/>
            <person name="Zusman T."/>
            <person name="Lifshitz Z."/>
            <person name="Cohen O."/>
            <person name="Gilbert J.A."/>
            <person name="Pupko T."/>
            <person name="Shuman H.A."/>
            <person name="Segal G."/>
        </authorList>
    </citation>
    <scope>NUCLEOTIDE SEQUENCE [LARGE SCALE GENOMIC DNA]</scope>
    <source>
        <strain evidence="12 13">ATCC 49508</strain>
    </source>
</reference>
<dbReference type="InterPro" id="IPR001242">
    <property type="entry name" value="Condensation_dom"/>
</dbReference>
<dbReference type="Pfam" id="PF22621">
    <property type="entry name" value="CurL-like_PKS_C"/>
    <property type="match status" value="3"/>
</dbReference>
<dbReference type="Pfam" id="PF02801">
    <property type="entry name" value="Ketoacyl-synt_C"/>
    <property type="match status" value="3"/>
</dbReference>
<dbReference type="InterPro" id="IPR049552">
    <property type="entry name" value="PKS_DH_N"/>
</dbReference>
<dbReference type="InterPro" id="IPR057326">
    <property type="entry name" value="KR_dom"/>
</dbReference>
<evidence type="ECO:0000313" key="12">
    <source>
        <dbReference type="EMBL" id="KTD76738.1"/>
    </source>
</evidence>
<feature type="domain" description="Ketosynthase family 3 (KS3)" evidence="10">
    <location>
        <begin position="1860"/>
        <end position="2285"/>
    </location>
</feature>
<dbReference type="InterPro" id="IPR016039">
    <property type="entry name" value="Thiolase-like"/>
</dbReference>
<evidence type="ECO:0000256" key="5">
    <source>
        <dbReference type="ARBA" id="ARBA00022553"/>
    </source>
</evidence>
<dbReference type="EMBL" id="LNZC01000027">
    <property type="protein sequence ID" value="KTD76738.1"/>
    <property type="molecule type" value="Genomic_DNA"/>
</dbReference>
<dbReference type="STRING" id="45076.Lwor_1963"/>
<dbReference type="Gene3D" id="3.30.559.30">
    <property type="entry name" value="Nonribosomal peptide synthetase, condensation domain"/>
    <property type="match status" value="1"/>
</dbReference>
<dbReference type="Gene3D" id="3.30.70.3290">
    <property type="match status" value="2"/>
</dbReference>
<dbReference type="PANTHER" id="PTHR43775:SF37">
    <property type="entry name" value="SI:DKEY-61P9.11"/>
    <property type="match status" value="1"/>
</dbReference>
<evidence type="ECO:0000256" key="1">
    <source>
        <dbReference type="ARBA" id="ARBA00001957"/>
    </source>
</evidence>